<name>A0ABX7P4U5_9BACT</name>
<dbReference type="EMBL" id="CP071090">
    <property type="protein sequence ID" value="QSQ25504.1"/>
    <property type="molecule type" value="Genomic_DNA"/>
</dbReference>
<evidence type="ECO:0000256" key="2">
    <source>
        <dbReference type="ARBA" id="ARBA00012438"/>
    </source>
</evidence>
<gene>
    <name evidence="7" type="ORF">JY651_11465</name>
</gene>
<protein>
    <recommendedName>
        <fullName evidence="2">histidine kinase</fullName>
        <ecNumber evidence="2">2.7.13.3</ecNumber>
    </recommendedName>
</protein>
<accession>A0ABX7P4U5</accession>
<sequence length="441" mass="48104">MSPTAPSPSELARRNFDARALVGAALLCALQVITSYGHGYEIAGVACLLVVKILFNVWVDHWLIVRFGGTAGERVRIVVNTGVLLLLGHLQAWSLAVWLWLPFNAMITDEHRGRRAVLNLVFLVLCVDLVALVDGASVALPLGFSALTGICYLLAQGRQGFIESMLKERDQQNARLQQAHQKMEALHQHAVMQEKLSSLGLLAAGIAHEINNPMSYVTSNLKDLMADLPRLATAPELLEEYRRDILPATLDGLRRVNSIVADLRRFARGDPESLVEYDLNEEVRAAARIVQSRFTHDRELRLQFGELPHLLGRPRQIAQVLVNLMINAAEALGEQGNVTVRTALVGERIQITVRDTGVGMDEQTLKNLFQPFFTTKPVGEGMGLGLAVAHGIIRSHGGTISVESRPGVGTCFTLSLAQYPPPGLALGLPLPDEHPAHAASP</sequence>
<feature type="domain" description="Histidine kinase" evidence="6">
    <location>
        <begin position="205"/>
        <end position="420"/>
    </location>
</feature>
<evidence type="ECO:0000313" key="8">
    <source>
        <dbReference type="Proteomes" id="UP000662747"/>
    </source>
</evidence>
<dbReference type="InterPro" id="IPR003661">
    <property type="entry name" value="HisK_dim/P_dom"/>
</dbReference>
<dbReference type="CDD" id="cd00082">
    <property type="entry name" value="HisKA"/>
    <property type="match status" value="1"/>
</dbReference>
<keyword evidence="5" id="KW-0812">Transmembrane</keyword>
<feature type="coiled-coil region" evidence="4">
    <location>
        <begin position="162"/>
        <end position="189"/>
    </location>
</feature>
<dbReference type="InterPro" id="IPR036097">
    <property type="entry name" value="HisK_dim/P_sf"/>
</dbReference>
<dbReference type="InterPro" id="IPR036890">
    <property type="entry name" value="HATPase_C_sf"/>
</dbReference>
<dbReference type="InterPro" id="IPR004358">
    <property type="entry name" value="Sig_transdc_His_kin-like_C"/>
</dbReference>
<dbReference type="Proteomes" id="UP000662747">
    <property type="component" value="Chromosome"/>
</dbReference>
<evidence type="ECO:0000313" key="7">
    <source>
        <dbReference type="EMBL" id="QSQ25504.1"/>
    </source>
</evidence>
<keyword evidence="7" id="KW-0808">Transferase</keyword>
<proteinExistence type="predicted"/>
<dbReference type="InterPro" id="IPR003594">
    <property type="entry name" value="HATPase_dom"/>
</dbReference>
<feature type="transmembrane region" description="Helical" evidence="5">
    <location>
        <begin position="77"/>
        <end position="101"/>
    </location>
</feature>
<evidence type="ECO:0000256" key="5">
    <source>
        <dbReference type="SAM" id="Phobius"/>
    </source>
</evidence>
<dbReference type="SUPFAM" id="SSF47384">
    <property type="entry name" value="Homodimeric domain of signal transducing histidine kinase"/>
    <property type="match status" value="1"/>
</dbReference>
<dbReference type="PROSITE" id="PS50109">
    <property type="entry name" value="HIS_KIN"/>
    <property type="match status" value="1"/>
</dbReference>
<dbReference type="GO" id="GO:0016301">
    <property type="term" value="F:kinase activity"/>
    <property type="evidence" value="ECO:0007669"/>
    <property type="project" value="UniProtKB-KW"/>
</dbReference>
<dbReference type="SUPFAM" id="SSF55874">
    <property type="entry name" value="ATPase domain of HSP90 chaperone/DNA topoisomerase II/histidine kinase"/>
    <property type="match status" value="1"/>
</dbReference>
<keyword evidence="8" id="KW-1185">Reference proteome</keyword>
<evidence type="ECO:0000256" key="4">
    <source>
        <dbReference type="SAM" id="Coils"/>
    </source>
</evidence>
<dbReference type="InterPro" id="IPR005467">
    <property type="entry name" value="His_kinase_dom"/>
</dbReference>
<feature type="transmembrane region" description="Helical" evidence="5">
    <location>
        <begin position="42"/>
        <end position="65"/>
    </location>
</feature>
<evidence type="ECO:0000256" key="1">
    <source>
        <dbReference type="ARBA" id="ARBA00000085"/>
    </source>
</evidence>
<dbReference type="PANTHER" id="PTHR43065">
    <property type="entry name" value="SENSOR HISTIDINE KINASE"/>
    <property type="match status" value="1"/>
</dbReference>
<keyword evidence="5" id="KW-0472">Membrane</keyword>
<dbReference type="SMART" id="SM00388">
    <property type="entry name" value="HisKA"/>
    <property type="match status" value="1"/>
</dbReference>
<evidence type="ECO:0000256" key="3">
    <source>
        <dbReference type="ARBA" id="ARBA00022553"/>
    </source>
</evidence>
<dbReference type="Gene3D" id="3.30.565.10">
    <property type="entry name" value="Histidine kinase-like ATPase, C-terminal domain"/>
    <property type="match status" value="1"/>
</dbReference>
<feature type="transmembrane region" description="Helical" evidence="5">
    <location>
        <begin position="20"/>
        <end position="36"/>
    </location>
</feature>
<keyword evidence="3" id="KW-0597">Phosphoprotein</keyword>
<evidence type="ECO:0000259" key="6">
    <source>
        <dbReference type="PROSITE" id="PS50109"/>
    </source>
</evidence>
<keyword evidence="5" id="KW-1133">Transmembrane helix</keyword>
<reference evidence="7 8" key="1">
    <citation type="submission" date="2021-02" db="EMBL/GenBank/DDBJ databases">
        <title>De Novo genome assembly of isolated myxobacteria.</title>
        <authorList>
            <person name="Stevens D.C."/>
        </authorList>
    </citation>
    <scope>NUCLEOTIDE SEQUENCE [LARGE SCALE GENOMIC DNA]</scope>
    <source>
        <strain evidence="8">SCPEA02</strain>
    </source>
</reference>
<dbReference type="Gene3D" id="1.10.287.130">
    <property type="match status" value="1"/>
</dbReference>
<dbReference type="SMART" id="SM00387">
    <property type="entry name" value="HATPase_c"/>
    <property type="match status" value="1"/>
</dbReference>
<keyword evidence="7" id="KW-0418">Kinase</keyword>
<dbReference type="Pfam" id="PF02518">
    <property type="entry name" value="HATPase_c"/>
    <property type="match status" value="1"/>
</dbReference>
<dbReference type="PRINTS" id="PR00344">
    <property type="entry name" value="BCTRLSENSOR"/>
</dbReference>
<organism evidence="7 8">
    <name type="scientific">Pyxidicoccus parkwayensis</name>
    <dbReference type="NCBI Taxonomy" id="2813578"/>
    <lineage>
        <taxon>Bacteria</taxon>
        <taxon>Pseudomonadati</taxon>
        <taxon>Myxococcota</taxon>
        <taxon>Myxococcia</taxon>
        <taxon>Myxococcales</taxon>
        <taxon>Cystobacterineae</taxon>
        <taxon>Myxococcaceae</taxon>
        <taxon>Pyxidicoccus</taxon>
    </lineage>
</organism>
<feature type="transmembrane region" description="Helical" evidence="5">
    <location>
        <begin position="121"/>
        <end position="154"/>
    </location>
</feature>
<dbReference type="RefSeq" id="WP_206727059.1">
    <property type="nucleotide sequence ID" value="NZ_CP071090.1"/>
</dbReference>
<keyword evidence="4" id="KW-0175">Coiled coil</keyword>
<comment type="catalytic activity">
    <reaction evidence="1">
        <text>ATP + protein L-histidine = ADP + protein N-phospho-L-histidine.</text>
        <dbReference type="EC" id="2.7.13.3"/>
    </reaction>
</comment>
<dbReference type="EC" id="2.7.13.3" evidence="2"/>
<dbReference type="PANTHER" id="PTHR43065:SF50">
    <property type="entry name" value="HISTIDINE KINASE"/>
    <property type="match status" value="1"/>
</dbReference>